<name>A0A7W9DZV8_9SPHI</name>
<evidence type="ECO:0000256" key="16">
    <source>
        <dbReference type="ARBA" id="ARBA00049209"/>
    </source>
</evidence>
<comment type="catalytic activity">
    <reaction evidence="2 18">
        <text>(6R)-NADPHX = (6S)-NADPHX</text>
        <dbReference type="Rhea" id="RHEA:32227"/>
        <dbReference type="ChEBI" id="CHEBI:64076"/>
        <dbReference type="ChEBI" id="CHEBI:64077"/>
        <dbReference type="EC" id="5.1.99.6"/>
    </reaction>
</comment>
<dbReference type="InterPro" id="IPR029056">
    <property type="entry name" value="Ribokinase-like"/>
</dbReference>
<dbReference type="PANTHER" id="PTHR12592:SF0">
    <property type="entry name" value="ATP-DEPENDENT (S)-NAD(P)H-HYDRATE DEHYDRATASE"/>
    <property type="match status" value="1"/>
</dbReference>
<comment type="subunit">
    <text evidence="17">Homotetramer.</text>
</comment>
<dbReference type="RefSeq" id="WP_183881099.1">
    <property type="nucleotide sequence ID" value="NZ_JACHCE010000002.1"/>
</dbReference>
<dbReference type="NCBIfam" id="TIGR00196">
    <property type="entry name" value="yjeF_cterm"/>
    <property type="match status" value="1"/>
</dbReference>
<feature type="domain" description="YjeF N-terminal" evidence="20">
    <location>
        <begin position="1"/>
        <end position="209"/>
    </location>
</feature>
<dbReference type="Pfam" id="PF01256">
    <property type="entry name" value="Carb_kinase"/>
    <property type="match status" value="1"/>
</dbReference>
<evidence type="ECO:0000256" key="1">
    <source>
        <dbReference type="ARBA" id="ARBA00000013"/>
    </source>
</evidence>
<dbReference type="Gene3D" id="3.40.1190.20">
    <property type="match status" value="1"/>
</dbReference>
<gene>
    <name evidence="17" type="primary">nnrD</name>
    <name evidence="21" type="ORF">HDE68_001838</name>
</gene>
<evidence type="ECO:0000256" key="14">
    <source>
        <dbReference type="ARBA" id="ARBA00025153"/>
    </source>
</evidence>
<evidence type="ECO:0000313" key="22">
    <source>
        <dbReference type="Proteomes" id="UP000537204"/>
    </source>
</evidence>
<dbReference type="Pfam" id="PF03853">
    <property type="entry name" value="YjeF_N"/>
    <property type="match status" value="1"/>
</dbReference>
<feature type="domain" description="YjeF C-terminal" evidence="19">
    <location>
        <begin position="219"/>
        <end position="483"/>
    </location>
</feature>
<dbReference type="Gene3D" id="3.40.50.10260">
    <property type="entry name" value="YjeF N-terminal domain"/>
    <property type="match status" value="1"/>
</dbReference>
<evidence type="ECO:0000256" key="8">
    <source>
        <dbReference type="ARBA" id="ARBA00022857"/>
    </source>
</evidence>
<reference evidence="21 22" key="1">
    <citation type="submission" date="2020-08" db="EMBL/GenBank/DDBJ databases">
        <title>Genomic Encyclopedia of Type Strains, Phase IV (KMG-V): Genome sequencing to study the core and pangenomes of soil and plant-associated prokaryotes.</title>
        <authorList>
            <person name="Whitman W."/>
        </authorList>
    </citation>
    <scope>NUCLEOTIDE SEQUENCE [LARGE SCALE GENOMIC DNA]</scope>
    <source>
        <strain evidence="21 22">S3M1</strain>
    </source>
</reference>
<feature type="binding site" evidence="17">
    <location>
        <position position="425"/>
    </location>
    <ligand>
        <name>AMP</name>
        <dbReference type="ChEBI" id="CHEBI:456215"/>
    </ligand>
</feature>
<comment type="catalytic activity">
    <reaction evidence="1 18">
        <text>(6R)-NADHX = (6S)-NADHX</text>
        <dbReference type="Rhea" id="RHEA:32215"/>
        <dbReference type="ChEBI" id="CHEBI:64074"/>
        <dbReference type="ChEBI" id="CHEBI:64075"/>
        <dbReference type="EC" id="5.1.99.6"/>
    </reaction>
</comment>
<dbReference type="GO" id="GO:0110051">
    <property type="term" value="P:metabolite repair"/>
    <property type="evidence" value="ECO:0007669"/>
    <property type="project" value="TreeGrafter"/>
</dbReference>
<evidence type="ECO:0000256" key="5">
    <source>
        <dbReference type="ARBA" id="ARBA00022723"/>
    </source>
</evidence>
<evidence type="ECO:0000256" key="15">
    <source>
        <dbReference type="ARBA" id="ARBA00048238"/>
    </source>
</evidence>
<evidence type="ECO:0000256" key="10">
    <source>
        <dbReference type="ARBA" id="ARBA00023027"/>
    </source>
</evidence>
<comment type="catalytic activity">
    <reaction evidence="16 17 18">
        <text>(6S)-NADPHX + ADP = AMP + phosphate + NADPH + H(+)</text>
        <dbReference type="Rhea" id="RHEA:32235"/>
        <dbReference type="ChEBI" id="CHEBI:15378"/>
        <dbReference type="ChEBI" id="CHEBI:43474"/>
        <dbReference type="ChEBI" id="CHEBI:57783"/>
        <dbReference type="ChEBI" id="CHEBI:64076"/>
        <dbReference type="ChEBI" id="CHEBI:456215"/>
        <dbReference type="ChEBI" id="CHEBI:456216"/>
        <dbReference type="EC" id="4.2.1.136"/>
    </reaction>
</comment>
<comment type="caution">
    <text evidence="21">The sequence shown here is derived from an EMBL/GenBank/DDBJ whole genome shotgun (WGS) entry which is preliminary data.</text>
</comment>
<evidence type="ECO:0000256" key="3">
    <source>
        <dbReference type="ARBA" id="ARBA00006001"/>
    </source>
</evidence>
<dbReference type="PROSITE" id="PS51385">
    <property type="entry name" value="YJEF_N"/>
    <property type="match status" value="1"/>
</dbReference>
<organism evidence="21 22">
    <name type="scientific">Pedobacter cryoconitis</name>
    <dbReference type="NCBI Taxonomy" id="188932"/>
    <lineage>
        <taxon>Bacteria</taxon>
        <taxon>Pseudomonadati</taxon>
        <taxon>Bacteroidota</taxon>
        <taxon>Sphingobacteriia</taxon>
        <taxon>Sphingobacteriales</taxon>
        <taxon>Sphingobacteriaceae</taxon>
        <taxon>Pedobacter</taxon>
    </lineage>
</organism>
<keyword evidence="5 18" id="KW-0479">Metal-binding</keyword>
<keyword evidence="6 17" id="KW-0547">Nucleotide-binding</keyword>
<evidence type="ECO:0000256" key="12">
    <source>
        <dbReference type="ARBA" id="ARBA00023239"/>
    </source>
</evidence>
<comment type="cofactor">
    <cofactor evidence="17">
        <name>Mg(2+)</name>
        <dbReference type="ChEBI" id="CHEBI:18420"/>
    </cofactor>
</comment>
<keyword evidence="13" id="KW-0511">Multifunctional enzyme</keyword>
<comment type="cofactor">
    <cofactor evidence="18">
        <name>K(+)</name>
        <dbReference type="ChEBI" id="CHEBI:29103"/>
    </cofactor>
    <text evidence="18">Binds 1 potassium ion per subunit.</text>
</comment>
<comment type="function">
    <text evidence="17">Catalyzes the dehydration of the S-form of NAD(P)HX at the expense of ADP, which is converted to AMP. Together with NAD(P)HX epimerase, which catalyzes the epimerization of the S- and R-forms, the enzyme allows the repair of both epimers of NAD(P)HX, a damaged form of NAD(P)H that is a result of enzymatic or heat-dependent hydration.</text>
</comment>
<dbReference type="PROSITE" id="PS01050">
    <property type="entry name" value="YJEF_C_2"/>
    <property type="match status" value="1"/>
</dbReference>
<evidence type="ECO:0000256" key="11">
    <source>
        <dbReference type="ARBA" id="ARBA00023235"/>
    </source>
</evidence>
<evidence type="ECO:0000256" key="6">
    <source>
        <dbReference type="ARBA" id="ARBA00022741"/>
    </source>
</evidence>
<dbReference type="HAMAP" id="MF_01965">
    <property type="entry name" value="NADHX_dehydratase"/>
    <property type="match status" value="1"/>
</dbReference>
<dbReference type="PIRSF" id="PIRSF017184">
    <property type="entry name" value="Nnr"/>
    <property type="match status" value="1"/>
</dbReference>
<comment type="function">
    <text evidence="14 18">Bifunctional enzyme that catalyzes the epimerization of the S- and R-forms of NAD(P)HX and the dehydration of the S-form of NAD(P)HX at the expense of ADP, which is converted to AMP. This allows the repair of both epimers of NAD(P)HX, a damaged form of NAD(P)H that is a result of enzymatic or heat-dependent hydration.</text>
</comment>
<feature type="binding site" evidence="17">
    <location>
        <position position="426"/>
    </location>
    <ligand>
        <name>(6S)-NADPHX</name>
        <dbReference type="ChEBI" id="CHEBI:64076"/>
    </ligand>
</feature>
<keyword evidence="9 18" id="KW-0630">Potassium</keyword>
<dbReference type="GO" id="GO:0046872">
    <property type="term" value="F:metal ion binding"/>
    <property type="evidence" value="ECO:0007669"/>
    <property type="project" value="UniProtKB-UniRule"/>
</dbReference>
<dbReference type="SUPFAM" id="SSF64153">
    <property type="entry name" value="YjeF N-terminal domain-like"/>
    <property type="match status" value="1"/>
</dbReference>
<dbReference type="InterPro" id="IPR017953">
    <property type="entry name" value="Carbohydrate_kinase_pred_CS"/>
</dbReference>
<comment type="similarity">
    <text evidence="4 18">In the C-terminal section; belongs to the NnrD/CARKD family.</text>
</comment>
<protein>
    <recommendedName>
        <fullName evidence="17">ADP-dependent (S)-NAD(P)H-hydrate dehydratase</fullName>
        <ecNumber evidence="17">4.2.1.136</ecNumber>
    </recommendedName>
    <alternativeName>
        <fullName evidence="17">ADP-dependent NAD(P)HX dehydratase</fullName>
    </alternativeName>
</protein>
<keyword evidence="11 18" id="KW-0413">Isomerase</keyword>
<evidence type="ECO:0000256" key="9">
    <source>
        <dbReference type="ARBA" id="ARBA00022958"/>
    </source>
</evidence>
<evidence type="ECO:0000313" key="21">
    <source>
        <dbReference type="EMBL" id="MBB5635950.1"/>
    </source>
</evidence>
<dbReference type="InterPro" id="IPR004443">
    <property type="entry name" value="YjeF_N_dom"/>
</dbReference>
<evidence type="ECO:0000256" key="18">
    <source>
        <dbReference type="PIRNR" id="PIRNR017184"/>
    </source>
</evidence>
<evidence type="ECO:0000256" key="17">
    <source>
        <dbReference type="HAMAP-Rule" id="MF_01965"/>
    </source>
</evidence>
<dbReference type="PANTHER" id="PTHR12592">
    <property type="entry name" value="ATP-DEPENDENT (S)-NAD(P)H-HYDRATE DEHYDRATASE FAMILY MEMBER"/>
    <property type="match status" value="1"/>
</dbReference>
<dbReference type="InterPro" id="IPR030677">
    <property type="entry name" value="Nnr"/>
</dbReference>
<dbReference type="EC" id="4.2.1.136" evidence="17"/>
<comment type="similarity">
    <text evidence="17">Belongs to the NnrD/CARKD family.</text>
</comment>
<evidence type="ECO:0000256" key="2">
    <source>
        <dbReference type="ARBA" id="ARBA00000909"/>
    </source>
</evidence>
<evidence type="ECO:0000256" key="4">
    <source>
        <dbReference type="ARBA" id="ARBA00009524"/>
    </source>
</evidence>
<accession>A0A7W9DZV8</accession>
<dbReference type="EMBL" id="JACHCE010000002">
    <property type="protein sequence ID" value="MBB5635950.1"/>
    <property type="molecule type" value="Genomic_DNA"/>
</dbReference>
<dbReference type="GO" id="GO:0052856">
    <property type="term" value="F:NAD(P)HX epimerase activity"/>
    <property type="evidence" value="ECO:0007669"/>
    <property type="project" value="UniProtKB-EC"/>
</dbReference>
<keyword evidence="10 17" id="KW-0520">NAD</keyword>
<feature type="binding site" evidence="17">
    <location>
        <position position="311"/>
    </location>
    <ligand>
        <name>(6S)-NADPHX</name>
        <dbReference type="ChEBI" id="CHEBI:64076"/>
    </ligand>
</feature>
<keyword evidence="7 17" id="KW-0067">ATP-binding</keyword>
<evidence type="ECO:0000259" key="20">
    <source>
        <dbReference type="PROSITE" id="PS51385"/>
    </source>
</evidence>
<dbReference type="InterPro" id="IPR000631">
    <property type="entry name" value="CARKD"/>
</dbReference>
<dbReference type="GO" id="GO:0052855">
    <property type="term" value="F:ADP-dependent NAD(P)H-hydrate dehydratase activity"/>
    <property type="evidence" value="ECO:0007669"/>
    <property type="project" value="UniProtKB-UniRule"/>
</dbReference>
<dbReference type="AlphaFoldDB" id="A0A7W9DZV8"/>
<dbReference type="InterPro" id="IPR036652">
    <property type="entry name" value="YjeF_N_dom_sf"/>
</dbReference>
<dbReference type="SUPFAM" id="SSF53613">
    <property type="entry name" value="Ribokinase-like"/>
    <property type="match status" value="1"/>
</dbReference>
<feature type="binding site" evidence="17">
    <location>
        <position position="361"/>
    </location>
    <ligand>
        <name>(6S)-NADPHX</name>
        <dbReference type="ChEBI" id="CHEBI:64076"/>
    </ligand>
</feature>
<comment type="similarity">
    <text evidence="3 18">In the N-terminal section; belongs to the NnrE/AIBP family.</text>
</comment>
<dbReference type="GO" id="GO:0046496">
    <property type="term" value="P:nicotinamide nucleotide metabolic process"/>
    <property type="evidence" value="ECO:0007669"/>
    <property type="project" value="UniProtKB-UniRule"/>
</dbReference>
<dbReference type="CDD" id="cd01171">
    <property type="entry name" value="YXKO-related"/>
    <property type="match status" value="1"/>
</dbReference>
<dbReference type="Proteomes" id="UP000537204">
    <property type="component" value="Unassembled WGS sequence"/>
</dbReference>
<evidence type="ECO:0000256" key="13">
    <source>
        <dbReference type="ARBA" id="ARBA00023268"/>
    </source>
</evidence>
<keyword evidence="8 17" id="KW-0521">NADP</keyword>
<proteinExistence type="inferred from homology"/>
<dbReference type="PROSITE" id="PS51383">
    <property type="entry name" value="YJEF_C_3"/>
    <property type="match status" value="1"/>
</dbReference>
<dbReference type="GO" id="GO:0005524">
    <property type="term" value="F:ATP binding"/>
    <property type="evidence" value="ECO:0007669"/>
    <property type="project" value="UniProtKB-UniRule"/>
</dbReference>
<feature type="binding site" evidence="17">
    <location>
        <begin position="396"/>
        <end position="400"/>
    </location>
    <ligand>
        <name>AMP</name>
        <dbReference type="ChEBI" id="CHEBI:456215"/>
    </ligand>
</feature>
<dbReference type="NCBIfam" id="TIGR00197">
    <property type="entry name" value="yjeF_nterm"/>
    <property type="match status" value="1"/>
</dbReference>
<comment type="catalytic activity">
    <reaction evidence="15 17 18">
        <text>(6S)-NADHX + ADP = AMP + phosphate + NADH + H(+)</text>
        <dbReference type="Rhea" id="RHEA:32223"/>
        <dbReference type="ChEBI" id="CHEBI:15378"/>
        <dbReference type="ChEBI" id="CHEBI:43474"/>
        <dbReference type="ChEBI" id="CHEBI:57945"/>
        <dbReference type="ChEBI" id="CHEBI:64074"/>
        <dbReference type="ChEBI" id="CHEBI:456215"/>
        <dbReference type="ChEBI" id="CHEBI:456216"/>
        <dbReference type="EC" id="4.2.1.136"/>
    </reaction>
</comment>
<evidence type="ECO:0000259" key="19">
    <source>
        <dbReference type="PROSITE" id="PS51383"/>
    </source>
</evidence>
<feature type="binding site" evidence="17">
    <location>
        <position position="254"/>
    </location>
    <ligand>
        <name>(6S)-NADPHX</name>
        <dbReference type="ChEBI" id="CHEBI:64076"/>
    </ligand>
</feature>
<sequence>MRSADVFTVKNQEISAIELMEAASEAFVGEFIKEITGEDTPIDILCGKGNNGADGLAIARILKDKGYNQVGVYLIDFSGNETEEYKINLNRLKDLWFPLTTIKAVAELKTLKNGVIIDAVLGSGLNKALSGLYLELAQFINGLNARVIAVDIPTGFPAEGILDQSNVYIRAELVICFQRPKLNFFFPESANALERFRVVEIGLDEDYIESLDSPYKLLNGSDIKALFKPRKSFTHKGTYGHALIIAGQKETMGAAILAAQACLYGGAGLTTLSIPESGLTALNTALPEVMYINRTALQGTEKFNAVAVGPGLGTGTESAELLKSLLKLKKPLIIDADALHLLGNQKDLLKEVPEGSILTPHMKEFDHLFGQHDSWWARLETAREQAIELKCVIVLKNQYTFIVNQNGKVMINSTGNPAMAQGGMGDVLTGLIASFSAQAYLAEQSAYTACYLHGLSGDQLAVSKVSVKASAVAEQIPEVLKGLIK</sequence>
<keyword evidence="12 17" id="KW-0456">Lyase</keyword>
<evidence type="ECO:0000256" key="7">
    <source>
        <dbReference type="ARBA" id="ARBA00022840"/>
    </source>
</evidence>